<keyword evidence="1" id="KW-0472">Membrane</keyword>
<feature type="transmembrane region" description="Helical" evidence="1">
    <location>
        <begin position="518"/>
        <end position="539"/>
    </location>
</feature>
<keyword evidence="1" id="KW-0812">Transmembrane</keyword>
<feature type="transmembrane region" description="Helical" evidence="1">
    <location>
        <begin position="49"/>
        <end position="70"/>
    </location>
</feature>
<keyword evidence="3" id="KW-1185">Reference proteome</keyword>
<sequence>MAAVKESHNCCCGLIHVKFPAILIALLTIGGALFNIYDDTVNFPNINDVAFDIFVQCTIVIVGVLAIAAVKTSYATLLGPLVIHYVFNILADCLGAIKFVMNYYDSRMKDKDYHADFVNLESALNIACFFSALCCCGESICAQCDRWFAVSSKGDGDPFERNCPVCKKPRAFNIFGQRTENVTLKRLLLQLHQENVHQEKPKDDWTTARIPLIGHNLDLDLELNLAATALVAISTLLYAIAGGINGAPNDTKNAIEVEIAMTLAYVLIVVASIVALLSIIVRDSALLLPLIVVLVSFLLLNSCELFSSLVRSHRVVTGTCHYEMSSIYQAVYVALSKDGLGRTVKRHSERKTVQDGLFIQNRDSNAHHHFTSSFLQYTDARESDARAANMQPRNTNDYYCCGHIHVKTPAAIVAVIGLAVSLLKFAYLGCKVFTPDDPTPWFINTIDFMIVWVAVFSCCYALLAVVSNESGFLRPLMLIQLVDMVFSVIKMMLYQQALEDLRKLLLLLGNFTDEELHAYSAVAYFVYILGATVCLVLTYNSHRYLKRIECGPCAQDTDRSPGGSIEIKNI</sequence>
<feature type="transmembrane region" description="Helical" evidence="1">
    <location>
        <begin position="12"/>
        <end position="37"/>
    </location>
</feature>
<reference evidence="2" key="1">
    <citation type="submission" date="2023-06" db="EMBL/GenBank/DDBJ databases">
        <title>Genomic analysis of the entomopathogenic nematode Steinernema hermaphroditum.</title>
        <authorList>
            <person name="Schwarz E.M."/>
            <person name="Heppert J.K."/>
            <person name="Baniya A."/>
            <person name="Schwartz H.T."/>
            <person name="Tan C.-H."/>
            <person name="Antoshechkin I."/>
            <person name="Sternberg P.W."/>
            <person name="Goodrich-Blair H."/>
            <person name="Dillman A.R."/>
        </authorList>
    </citation>
    <scope>NUCLEOTIDE SEQUENCE</scope>
    <source>
        <strain evidence="2">PS9179</strain>
        <tissue evidence="2">Whole animal</tissue>
    </source>
</reference>
<evidence type="ECO:0000256" key="1">
    <source>
        <dbReference type="SAM" id="Phobius"/>
    </source>
</evidence>
<proteinExistence type="predicted"/>
<feature type="transmembrane region" description="Helical" evidence="1">
    <location>
        <begin position="441"/>
        <end position="466"/>
    </location>
</feature>
<accession>A0AA39LT56</accession>
<gene>
    <name evidence="2" type="ORF">QR680_004122</name>
</gene>
<dbReference type="PANTHER" id="PTHR34851">
    <property type="entry name" value="PROTEIN CBG05235-RELATED"/>
    <property type="match status" value="1"/>
</dbReference>
<dbReference type="PANTHER" id="PTHR34851:SF5">
    <property type="entry name" value="MARVEL DOMAIN-CONTAINING PROTEIN"/>
    <property type="match status" value="1"/>
</dbReference>
<dbReference type="AlphaFoldDB" id="A0AA39LT56"/>
<evidence type="ECO:0000313" key="3">
    <source>
        <dbReference type="Proteomes" id="UP001175271"/>
    </source>
</evidence>
<feature type="transmembrane region" description="Helical" evidence="1">
    <location>
        <begin position="225"/>
        <end position="247"/>
    </location>
</feature>
<keyword evidence="1" id="KW-1133">Transmembrane helix</keyword>
<feature type="transmembrane region" description="Helical" evidence="1">
    <location>
        <begin position="286"/>
        <end position="306"/>
    </location>
</feature>
<evidence type="ECO:0000313" key="2">
    <source>
        <dbReference type="EMBL" id="KAK0408722.1"/>
    </source>
</evidence>
<dbReference type="EMBL" id="JAUCMV010000003">
    <property type="protein sequence ID" value="KAK0408722.1"/>
    <property type="molecule type" value="Genomic_DNA"/>
</dbReference>
<feature type="transmembrane region" description="Helical" evidence="1">
    <location>
        <begin position="478"/>
        <end position="498"/>
    </location>
</feature>
<name>A0AA39LT56_9BILA</name>
<feature type="transmembrane region" description="Helical" evidence="1">
    <location>
        <begin position="259"/>
        <end position="280"/>
    </location>
</feature>
<feature type="transmembrane region" description="Helical" evidence="1">
    <location>
        <begin position="410"/>
        <end position="429"/>
    </location>
</feature>
<dbReference type="Proteomes" id="UP001175271">
    <property type="component" value="Unassembled WGS sequence"/>
</dbReference>
<organism evidence="2 3">
    <name type="scientific">Steinernema hermaphroditum</name>
    <dbReference type="NCBI Taxonomy" id="289476"/>
    <lineage>
        <taxon>Eukaryota</taxon>
        <taxon>Metazoa</taxon>
        <taxon>Ecdysozoa</taxon>
        <taxon>Nematoda</taxon>
        <taxon>Chromadorea</taxon>
        <taxon>Rhabditida</taxon>
        <taxon>Tylenchina</taxon>
        <taxon>Panagrolaimomorpha</taxon>
        <taxon>Strongyloidoidea</taxon>
        <taxon>Steinernematidae</taxon>
        <taxon>Steinernema</taxon>
    </lineage>
</organism>
<comment type="caution">
    <text evidence="2">The sequence shown here is derived from an EMBL/GenBank/DDBJ whole genome shotgun (WGS) entry which is preliminary data.</text>
</comment>
<feature type="transmembrane region" description="Helical" evidence="1">
    <location>
        <begin position="82"/>
        <end position="104"/>
    </location>
</feature>
<protein>
    <submittedName>
        <fullName evidence="2">Uncharacterized protein</fullName>
    </submittedName>
</protein>